<evidence type="ECO:0000313" key="2">
    <source>
        <dbReference type="EMBL" id="QFZ24247.1"/>
    </source>
</evidence>
<dbReference type="KEGG" id="ssyi:EKG83_14710"/>
<dbReference type="InterPro" id="IPR001584">
    <property type="entry name" value="Integrase_cat-core"/>
</dbReference>
<accession>A0A5Q0HD57</accession>
<dbReference type="OrthoDB" id="3215922at2"/>
<dbReference type="Proteomes" id="UP000325787">
    <property type="component" value="Chromosome"/>
</dbReference>
<evidence type="ECO:0000259" key="1">
    <source>
        <dbReference type="Pfam" id="PF13333"/>
    </source>
</evidence>
<dbReference type="PANTHER" id="PTHR46889">
    <property type="entry name" value="TRANSPOSASE INSF FOR INSERTION SEQUENCE IS3B-RELATED"/>
    <property type="match status" value="1"/>
</dbReference>
<reference evidence="3" key="1">
    <citation type="journal article" date="2021" name="Curr. Microbiol.">
        <title>Complete genome of nocamycin-producing strain Saccharothrix syringae NRRL B-16468 reveals the biosynthetic potential for secondary metabolites.</title>
        <authorList>
            <person name="Mo X."/>
            <person name="Yang S."/>
        </authorList>
    </citation>
    <scope>NUCLEOTIDE SEQUENCE [LARGE SCALE GENOMIC DNA]</scope>
    <source>
        <strain evidence="3">ATCC 51364 / DSM 43886 / JCM 6844 / KCTC 9398 / NBRC 14523 / NRRL B-16468 / INA 2240</strain>
    </source>
</reference>
<dbReference type="AlphaFoldDB" id="A0A5Q0HD57"/>
<evidence type="ECO:0000313" key="3">
    <source>
        <dbReference type="Proteomes" id="UP000325787"/>
    </source>
</evidence>
<dbReference type="SUPFAM" id="SSF53098">
    <property type="entry name" value="Ribonuclease H-like"/>
    <property type="match status" value="1"/>
</dbReference>
<feature type="domain" description="Integrase catalytic" evidence="1">
    <location>
        <begin position="45"/>
        <end position="96"/>
    </location>
</feature>
<proteinExistence type="predicted"/>
<dbReference type="EMBL" id="CP034550">
    <property type="protein sequence ID" value="QFZ24247.1"/>
    <property type="molecule type" value="Genomic_DNA"/>
</dbReference>
<gene>
    <name evidence="2" type="ORF">EKG83_14710</name>
</gene>
<name>A0A5Q0HD57_SACSY</name>
<dbReference type="InterPro" id="IPR050900">
    <property type="entry name" value="Transposase_IS3/IS150/IS904"/>
</dbReference>
<dbReference type="Pfam" id="PF13333">
    <property type="entry name" value="rve_2"/>
    <property type="match status" value="1"/>
</dbReference>
<sequence length="98" mass="11344">MRSSAASNTYWPGKSGHYYDRCAAPPPTWHRPLDNYRSVNAVAQSFFATIKTELLDRRPWPTRTSAHKAIFEYIEGWYNTRRLHSSLGYLSPTTYEAT</sequence>
<keyword evidence="3" id="KW-1185">Reference proteome</keyword>
<protein>
    <recommendedName>
        <fullName evidence="1">Integrase catalytic domain-containing protein</fullName>
    </recommendedName>
</protein>
<dbReference type="InterPro" id="IPR012337">
    <property type="entry name" value="RNaseH-like_sf"/>
</dbReference>
<dbReference type="GO" id="GO:0015074">
    <property type="term" value="P:DNA integration"/>
    <property type="evidence" value="ECO:0007669"/>
    <property type="project" value="InterPro"/>
</dbReference>
<organism evidence="2 3">
    <name type="scientific">Saccharothrix syringae</name>
    <name type="common">Nocardiopsis syringae</name>
    <dbReference type="NCBI Taxonomy" id="103733"/>
    <lineage>
        <taxon>Bacteria</taxon>
        <taxon>Bacillati</taxon>
        <taxon>Actinomycetota</taxon>
        <taxon>Actinomycetes</taxon>
        <taxon>Pseudonocardiales</taxon>
        <taxon>Pseudonocardiaceae</taxon>
        <taxon>Saccharothrix</taxon>
    </lineage>
</organism>
<dbReference type="PANTHER" id="PTHR46889:SF4">
    <property type="entry name" value="TRANSPOSASE INSO FOR INSERTION SEQUENCE ELEMENT IS911B-RELATED"/>
    <property type="match status" value="1"/>
</dbReference>